<accession>A0A0M0LDJ7</accession>
<dbReference type="GeneID" id="301136669"/>
<evidence type="ECO:0000256" key="1">
    <source>
        <dbReference type="ARBA" id="ARBA00022801"/>
    </source>
</evidence>
<dbReference type="PATRIC" id="fig|263475.3.peg.3484"/>
<sequence length="588" mass="67738">MLTQQNIKIEAVCDPIVDVKLEEYKINDITYVNVQIDAKEFIHFPKVDLIWHYPIIDIQSYWHPGSGRSKSFGVDWDGGFSSKGTVSAPVGCFYSQDGKNRLSVAYSKAMETVGFNLGVHEENGTIKCQITLFTEQTKKMKQYHATIRIDTRDIPYYEAIKEMSKWYETIENNKPSIVPEESKLPMYCTWYSFHQNVTDHAIEEQSRLAKQFGCEAVIVDDGWQTEDNQRGYAYCGDWVVAASKIPNMKEHVEKVHAMGMKYLLWYSVPFVGKHAKVWDQFRNKILYFQESLQAGVLDPRYPEVREYLISVYETALKEWNIDGFKFDFIDNFDVRRANEKALEPDENRDFESVQEAVDRLLTDVMERLRVIKPSIMIEFRQRYIGPHMRNYGNIFRVSDCPNDALTNRVGVIDLRLFSGSTAVHSDPIMWNKKDTVESAALQLINVLFGVPQFSMRFENLSHSHLEMAKYWLGFWKEHRDVLLNGKLKAEAPELLYPIVSAENDVTKIIAVYGDVVVKSGKSSVSNLIIVNGTLKEELVLDLEEDIMDHTLEIYDCCGHLVKKQFLSLPAGLNRLHVQKSGILMIKKG</sequence>
<protein>
    <submittedName>
        <fullName evidence="3">Glycoside hydrolase</fullName>
    </submittedName>
</protein>
<dbReference type="OrthoDB" id="9758822at2"/>
<evidence type="ECO:0000313" key="3">
    <source>
        <dbReference type="EMBL" id="KOO48972.1"/>
    </source>
</evidence>
<dbReference type="PANTHER" id="PTHR43053:SF3">
    <property type="entry name" value="ALPHA-GALACTOSIDASE C-RELATED"/>
    <property type="match status" value="1"/>
</dbReference>
<reference evidence="4" key="1">
    <citation type="submission" date="2015-08" db="EMBL/GenBank/DDBJ databases">
        <title>Fjat-10028 dsm 16317.</title>
        <authorList>
            <person name="Liu B."/>
            <person name="Wang J."/>
            <person name="Zhu Y."/>
            <person name="Liu G."/>
            <person name="Chen Q."/>
            <person name="Chen Z."/>
            <person name="Lan J."/>
            <person name="Che J."/>
            <person name="Ge C."/>
            <person name="Shi H."/>
            <person name="Pan Z."/>
            <person name="Liu X."/>
        </authorList>
    </citation>
    <scope>NUCLEOTIDE SEQUENCE [LARGE SCALE GENOMIC DNA]</scope>
    <source>
        <strain evidence="4">DSM 16317</strain>
    </source>
</reference>
<evidence type="ECO:0000256" key="2">
    <source>
        <dbReference type="ARBA" id="ARBA00023295"/>
    </source>
</evidence>
<dbReference type="SUPFAM" id="SSF51445">
    <property type="entry name" value="(Trans)glycosidases"/>
    <property type="match status" value="1"/>
</dbReference>
<gene>
    <name evidence="3" type="ORF">AMD00_11245</name>
</gene>
<dbReference type="InterPro" id="IPR050985">
    <property type="entry name" value="Alpha-glycosidase_related"/>
</dbReference>
<dbReference type="Pfam" id="PF02065">
    <property type="entry name" value="Melibiase"/>
    <property type="match status" value="1"/>
</dbReference>
<dbReference type="AlphaFoldDB" id="A0A0M0LDJ7"/>
<dbReference type="GO" id="GO:0004557">
    <property type="term" value="F:alpha-galactosidase activity"/>
    <property type="evidence" value="ECO:0007669"/>
    <property type="project" value="InterPro"/>
</dbReference>
<name>A0A0M0LDJ7_9BACL</name>
<keyword evidence="2" id="KW-0326">Glycosidase</keyword>
<keyword evidence="1 3" id="KW-0378">Hydrolase</keyword>
<dbReference type="Proteomes" id="UP000036867">
    <property type="component" value="Unassembled WGS sequence"/>
</dbReference>
<keyword evidence="4" id="KW-1185">Reference proteome</keyword>
<dbReference type="RefSeq" id="WP_053417164.1">
    <property type="nucleotide sequence ID" value="NZ_LILB01000005.1"/>
</dbReference>
<dbReference type="PANTHER" id="PTHR43053">
    <property type="entry name" value="GLYCOSIDASE FAMILY 31"/>
    <property type="match status" value="1"/>
</dbReference>
<dbReference type="GO" id="GO:0016052">
    <property type="term" value="P:carbohydrate catabolic process"/>
    <property type="evidence" value="ECO:0007669"/>
    <property type="project" value="InterPro"/>
</dbReference>
<organism evidence="3 4">
    <name type="scientific">Viridibacillus arvi</name>
    <dbReference type="NCBI Taxonomy" id="263475"/>
    <lineage>
        <taxon>Bacteria</taxon>
        <taxon>Bacillati</taxon>
        <taxon>Bacillota</taxon>
        <taxon>Bacilli</taxon>
        <taxon>Bacillales</taxon>
        <taxon>Caryophanaceae</taxon>
        <taxon>Viridibacillus</taxon>
    </lineage>
</organism>
<dbReference type="CDD" id="cd14791">
    <property type="entry name" value="GH36"/>
    <property type="match status" value="1"/>
</dbReference>
<comment type="caution">
    <text evidence="3">The sequence shown here is derived from an EMBL/GenBank/DDBJ whole genome shotgun (WGS) entry which is preliminary data.</text>
</comment>
<dbReference type="EMBL" id="LILB01000005">
    <property type="protein sequence ID" value="KOO48972.1"/>
    <property type="molecule type" value="Genomic_DNA"/>
</dbReference>
<proteinExistence type="predicted"/>
<dbReference type="STRING" id="263475.AMD00_11245"/>
<dbReference type="Gene3D" id="3.20.20.70">
    <property type="entry name" value="Aldolase class I"/>
    <property type="match status" value="1"/>
</dbReference>
<dbReference type="InterPro" id="IPR013785">
    <property type="entry name" value="Aldolase_TIM"/>
</dbReference>
<evidence type="ECO:0000313" key="4">
    <source>
        <dbReference type="Proteomes" id="UP000036867"/>
    </source>
</evidence>
<dbReference type="InterPro" id="IPR017853">
    <property type="entry name" value="GH"/>
</dbReference>
<dbReference type="InterPro" id="IPR002252">
    <property type="entry name" value="Glyco_hydro_36"/>
</dbReference>